<name>A0ABM5LKW8_FIBSS</name>
<dbReference type="Gene3D" id="2.130.10.10">
    <property type="entry name" value="YVTN repeat-like/Quinoprotein amine dehydrogenase"/>
    <property type="match status" value="1"/>
</dbReference>
<dbReference type="SUPFAM" id="SSF51004">
    <property type="entry name" value="C-terminal (heme d1) domain of cytochrome cd1-nitrite reductase"/>
    <property type="match status" value="1"/>
</dbReference>
<dbReference type="InterPro" id="IPR052956">
    <property type="entry name" value="Mesenchyme-surface_protein"/>
</dbReference>
<dbReference type="PANTHER" id="PTHR46928:SF1">
    <property type="entry name" value="MESENCHYME-SPECIFIC CELL SURFACE GLYCOPROTEIN"/>
    <property type="match status" value="1"/>
</dbReference>
<proteinExistence type="predicted"/>
<dbReference type="Pfam" id="PF22494">
    <property type="entry name" value="choice_anch_I"/>
    <property type="match status" value="1"/>
</dbReference>
<dbReference type="Proteomes" id="UP000001497">
    <property type="component" value="Chromosome"/>
</dbReference>
<feature type="chain" id="PRO_5045153937" description="Choice-of-anchor I domain-containing protein" evidence="1">
    <location>
        <begin position="20"/>
        <end position="526"/>
    </location>
</feature>
<evidence type="ECO:0000259" key="2">
    <source>
        <dbReference type="Pfam" id="PF22494"/>
    </source>
</evidence>
<dbReference type="PANTHER" id="PTHR46928">
    <property type="entry name" value="MESENCHYME-SPECIFIC CELL SURFACE GLYCOPROTEIN"/>
    <property type="match status" value="1"/>
</dbReference>
<feature type="domain" description="Choice-of-anchor I" evidence="2">
    <location>
        <begin position="44"/>
        <end position="524"/>
    </location>
</feature>
<dbReference type="InterPro" id="IPR011048">
    <property type="entry name" value="Haem_d1_sf"/>
</dbReference>
<keyword evidence="1" id="KW-0732">Signal</keyword>
<evidence type="ECO:0000256" key="1">
    <source>
        <dbReference type="SAM" id="SignalP"/>
    </source>
</evidence>
<gene>
    <name evidence="3" type="ordered locus">Fisuc_2550</name>
</gene>
<sequence>MKRTAFIMSLLMCAGFSFAKKSDVPTGPFHLRSTLKQIASIPMTTAEISAYMPEKKVLFVVGGENVLEVVDMADPAKPKKVSEVKLPGGASSVTVFGDLVAVSLLNNPEWKMGHVQVMRYNKKLEVLGKHELCYMPDMITFTPDGKNLLVACEGSPDETFTEDPEGGIGVLSVAGANTLASAADFVRAWRKPQKTLVGFGELDSLALMAKGVRKTGVKSFVQSLEPEYITVSKDSKTAWVSLQENNALVKFDVEAKKILDVYPLGYVDHSKPGFGLDIKKNKKIEIKNYPLRGLRQPDGISAFSAGGKTFVLTANEGSPVNDYKAWTDVTTPMMLSQNGVLDTSVFTAEVLEDVKNISVSNLERCNVAPDKTENGKCPYMYSFGTRSISIFDGETGHLMWDSGDAFEQAMALMAPDYFNWNSKKGKAKMDARSEDKGCEPENVTTGIVGDKRYAFVGLERTSGVAVFDITDVENGNTPKLEDFYLDPKDRGPEGILFISAENSPNGEPLLVVGYEYSKTLAVYAVK</sequence>
<protein>
    <recommendedName>
        <fullName evidence="2">Choice-of-anchor I domain-containing protein</fullName>
    </recommendedName>
</protein>
<feature type="signal peptide" evidence="1">
    <location>
        <begin position="1"/>
        <end position="19"/>
    </location>
</feature>
<dbReference type="NCBIfam" id="NF038117">
    <property type="entry name" value="choice_anch_I"/>
    <property type="match status" value="1"/>
</dbReference>
<accession>A0ABM5LKW8</accession>
<dbReference type="RefSeq" id="WP_015732338.1">
    <property type="nucleotide sequence ID" value="NC_013410.1"/>
</dbReference>
<keyword evidence="4" id="KW-1185">Reference proteome</keyword>
<dbReference type="InterPro" id="IPR055188">
    <property type="entry name" value="Choice_anch_I"/>
</dbReference>
<reference evidence="3" key="1">
    <citation type="submission" date="2009-10" db="EMBL/GenBank/DDBJ databases">
        <title>Complete sequence of Fibrobacter succinogenes subsp. succinogenes S85.</title>
        <authorList>
            <consortium name="US DOE Joint Genome Institute"/>
            <person name="Lucas S."/>
            <person name="Copeland A."/>
            <person name="Lapidus A."/>
            <person name="Glavina del Rio T."/>
            <person name="Tice H."/>
            <person name="Bruce D."/>
            <person name="Goodwin L."/>
            <person name="Pitluck S."/>
            <person name="Chertkov O."/>
            <person name="Detter J.C."/>
            <person name="Han C."/>
            <person name="Tapia R."/>
            <person name="Larimer F."/>
            <person name="Land M."/>
            <person name="Hauser L."/>
            <person name="Kyrpides N."/>
            <person name="Mikhailova N."/>
            <person name="Weimer P.J."/>
            <person name="Stevenson D.M."/>
            <person name="Boyum J."/>
            <person name="Brumm P.I."/>
            <person name="Mead D."/>
        </authorList>
    </citation>
    <scope>NUCLEOTIDE SEQUENCE [LARGE SCALE GENOMIC DNA]</scope>
    <source>
        <strain evidence="3">S85</strain>
    </source>
</reference>
<dbReference type="EMBL" id="CP001792">
    <property type="protein sequence ID" value="ACX76136.1"/>
    <property type="molecule type" value="Genomic_DNA"/>
</dbReference>
<evidence type="ECO:0000313" key="4">
    <source>
        <dbReference type="Proteomes" id="UP000001497"/>
    </source>
</evidence>
<dbReference type="InterPro" id="IPR015943">
    <property type="entry name" value="WD40/YVTN_repeat-like_dom_sf"/>
</dbReference>
<organism evidence="3 4">
    <name type="scientific">Fibrobacter succinogenes (strain ATCC 19169 / S85)</name>
    <dbReference type="NCBI Taxonomy" id="59374"/>
    <lineage>
        <taxon>Bacteria</taxon>
        <taxon>Pseudomonadati</taxon>
        <taxon>Fibrobacterota</taxon>
        <taxon>Fibrobacteria</taxon>
        <taxon>Fibrobacterales</taxon>
        <taxon>Fibrobacteraceae</taxon>
        <taxon>Fibrobacter</taxon>
    </lineage>
</organism>
<evidence type="ECO:0000313" key="3">
    <source>
        <dbReference type="EMBL" id="ACX76136.1"/>
    </source>
</evidence>